<dbReference type="EMBL" id="CP002457">
    <property type="protein sequence ID" value="ADV56275.1"/>
    <property type="molecule type" value="Genomic_DNA"/>
</dbReference>
<dbReference type="AlphaFoldDB" id="E6XH02"/>
<gene>
    <name evidence="2" type="ordered locus">Sput200_3909</name>
</gene>
<name>E6XH02_SHEP2</name>
<keyword evidence="1" id="KW-0472">Membrane</keyword>
<evidence type="ECO:0000256" key="1">
    <source>
        <dbReference type="SAM" id="Phobius"/>
    </source>
</evidence>
<organism evidence="2 3">
    <name type="scientific">Shewanella putrefaciens (strain 200)</name>
    <dbReference type="NCBI Taxonomy" id="399804"/>
    <lineage>
        <taxon>Bacteria</taxon>
        <taxon>Pseudomonadati</taxon>
        <taxon>Pseudomonadota</taxon>
        <taxon>Gammaproteobacteria</taxon>
        <taxon>Alteromonadales</taxon>
        <taxon>Shewanellaceae</taxon>
        <taxon>Shewanella</taxon>
    </lineage>
</organism>
<accession>E6XH02</accession>
<proteinExistence type="predicted"/>
<evidence type="ECO:0000313" key="3">
    <source>
        <dbReference type="Proteomes" id="UP000008209"/>
    </source>
</evidence>
<reference evidence="2 3" key="1">
    <citation type="submission" date="2011-01" db="EMBL/GenBank/DDBJ databases">
        <title>Complete sequence of Shewanella putrefaciens 200.</title>
        <authorList>
            <consortium name="US DOE Joint Genome Institute"/>
            <person name="Lucas S."/>
            <person name="Copeland A."/>
            <person name="Lapidus A."/>
            <person name="Cheng J.-F."/>
            <person name="Bruce D."/>
            <person name="Goodwin L."/>
            <person name="Pitluck S."/>
            <person name="Munk A.C."/>
            <person name="Detter J.C."/>
            <person name="Han C."/>
            <person name="Tapia R."/>
            <person name="Land M."/>
            <person name="Hauser L."/>
            <person name="Chang Y.-J."/>
            <person name="Jeffries C."/>
            <person name="Kyrpides N."/>
            <person name="Ivanova N."/>
            <person name="Mikhailova N."/>
            <person name="Kolker E."/>
            <person name="Lawrence C."/>
            <person name="McCue L.A."/>
            <person name="DiChristina T."/>
            <person name="Nealson K."/>
            <person name="Fredrickson J.K."/>
            <person name="Woyke T."/>
        </authorList>
    </citation>
    <scope>NUCLEOTIDE SEQUENCE [LARGE SCALE GENOMIC DNA]</scope>
    <source>
        <strain evidence="2 3">200</strain>
    </source>
</reference>
<dbReference type="HOGENOM" id="CLU_2669025_0_0_6"/>
<dbReference type="Proteomes" id="UP000008209">
    <property type="component" value="Chromosome"/>
</dbReference>
<sequence>MKLLDLVEIVFPAVVTTTVFVAWVVCGSGLQWIYPKQHSELLELVKTVQPEHSDSLTLLEVWQIESEITKQLNQN</sequence>
<feature type="transmembrane region" description="Helical" evidence="1">
    <location>
        <begin position="6"/>
        <end position="26"/>
    </location>
</feature>
<dbReference type="PATRIC" id="fig|399804.5.peg.4013"/>
<protein>
    <submittedName>
        <fullName evidence="2">Uncharacterized protein</fullName>
    </submittedName>
</protein>
<dbReference type="KEGG" id="shp:Sput200_3909"/>
<evidence type="ECO:0000313" key="2">
    <source>
        <dbReference type="EMBL" id="ADV56275.1"/>
    </source>
</evidence>
<keyword evidence="1" id="KW-0812">Transmembrane</keyword>
<keyword evidence="1" id="KW-1133">Transmembrane helix</keyword>